<protein>
    <recommendedName>
        <fullName evidence="3">Homing endonuclease</fullName>
    </recommendedName>
</protein>
<name>A0ABZ0Z3J5_9CAUD</name>
<organism evidence="1 2">
    <name type="scientific">phage Lak_Megaphage_RVC_AP3_GC26</name>
    <dbReference type="NCBI Taxonomy" id="3109225"/>
    <lineage>
        <taxon>Viruses</taxon>
        <taxon>Duplodnaviria</taxon>
        <taxon>Heunggongvirae</taxon>
        <taxon>Uroviricota</taxon>
        <taxon>Caudoviricetes</taxon>
        <taxon>Caudoviricetes code 15 clade</taxon>
    </lineage>
</organism>
<evidence type="ECO:0000313" key="1">
    <source>
        <dbReference type="EMBL" id="WQJ51651.1"/>
    </source>
</evidence>
<sequence length="164" mass="19787">MKKGTKFYVILGYNTETETWYGYVENSFSMGADKNRIRTFSTCKGDYPWTDRSFSERKRIAKAYLKKHGYRCNFARDYIIDAKMNPNSPNQWIYFYLRDIVDNLNKKHYNNCYWKVYRVNSNSCPIDVNMYEYYKALGSKNFRKTLSKYQLRNQEFSVKEVSKD</sequence>
<keyword evidence="2" id="KW-1185">Reference proteome</keyword>
<reference evidence="1 2" key="1">
    <citation type="submission" date="2023-11" db="EMBL/GenBank/DDBJ databases">
        <authorList>
            <person name="Cook R."/>
            <person name="Crisci M."/>
            <person name="Pye H."/>
            <person name="Adriaenssens E."/>
            <person name="Santini J."/>
        </authorList>
    </citation>
    <scope>NUCLEOTIDE SEQUENCE [LARGE SCALE GENOMIC DNA]</scope>
    <source>
        <strain evidence="1">Lak_Megaphage_RVC_AP3_GC26</strain>
    </source>
</reference>
<accession>A0ABZ0Z3J5</accession>
<evidence type="ECO:0008006" key="3">
    <source>
        <dbReference type="Google" id="ProtNLM"/>
    </source>
</evidence>
<dbReference type="EMBL" id="OR769219">
    <property type="protein sequence ID" value="WQJ51651.1"/>
    <property type="molecule type" value="Genomic_DNA"/>
</dbReference>
<evidence type="ECO:0000313" key="2">
    <source>
        <dbReference type="Proteomes" id="UP001348805"/>
    </source>
</evidence>
<dbReference type="Proteomes" id="UP001348805">
    <property type="component" value="Segment"/>
</dbReference>
<proteinExistence type="predicted"/>